<evidence type="ECO:0000313" key="2">
    <source>
        <dbReference type="EMBL" id="CAA9579401.1"/>
    </source>
</evidence>
<dbReference type="EMBL" id="CADCWO010000148">
    <property type="protein sequence ID" value="CAA9579401.1"/>
    <property type="molecule type" value="Genomic_DNA"/>
</dbReference>
<sequence>MTKMSSQGGVRRYTHTQTTLTDETHPLGMNGVQRTHATN</sequence>
<organism evidence="2">
    <name type="scientific">uncultured Synechococcales cyanobacterium</name>
    <dbReference type="NCBI Taxonomy" id="1936017"/>
    <lineage>
        <taxon>Bacteria</taxon>
        <taxon>Bacillati</taxon>
        <taxon>Cyanobacteriota</taxon>
        <taxon>Cyanophyceae</taxon>
        <taxon>Synechococcales</taxon>
        <taxon>environmental samples</taxon>
    </lineage>
</organism>
<dbReference type="AlphaFoldDB" id="A0A6J4VLN4"/>
<protein>
    <submittedName>
        <fullName evidence="2">Uncharacterized protein</fullName>
    </submittedName>
</protein>
<reference evidence="2" key="1">
    <citation type="submission" date="2020-02" db="EMBL/GenBank/DDBJ databases">
        <authorList>
            <person name="Meier V. D."/>
        </authorList>
    </citation>
    <scope>NUCLEOTIDE SEQUENCE</scope>
    <source>
        <strain evidence="2">AVDCRST_MAG81</strain>
    </source>
</reference>
<evidence type="ECO:0000256" key="1">
    <source>
        <dbReference type="SAM" id="MobiDB-lite"/>
    </source>
</evidence>
<name>A0A6J4VLN4_9CYAN</name>
<feature type="region of interest" description="Disordered" evidence="1">
    <location>
        <begin position="1"/>
        <end position="39"/>
    </location>
</feature>
<proteinExistence type="predicted"/>
<gene>
    <name evidence="2" type="ORF">AVDCRST_MAG81-2655</name>
</gene>
<accession>A0A6J4VLN4</accession>